<keyword evidence="3" id="KW-1185">Reference proteome</keyword>
<dbReference type="RefSeq" id="WP_263073703.1">
    <property type="nucleotide sequence ID" value="NZ_JAOUSF010000004.1"/>
</dbReference>
<proteinExistence type="predicted"/>
<keyword evidence="1" id="KW-0812">Transmembrane</keyword>
<sequence length="147" mass="17267">MTEKLKSWTKKIAIVLSLIIVVFCLFYIVVFPLSFLPNGYTIISETDTTVVVKGLTLFGTEDVRYEYEPKDAIFTLEEFRSIIKKQKDFYWLLYSFVTLSIIYFIRLRRKGKRFPRALFDSNLLFSIFIPIIPLRNYLIVIDALLSA</sequence>
<dbReference type="Proteomes" id="UP001209318">
    <property type="component" value="Unassembled WGS sequence"/>
</dbReference>
<reference evidence="2" key="1">
    <citation type="submission" date="2022-10" db="EMBL/GenBank/DDBJ databases">
        <title>Description of Fervidibacillus gen. nov. in the family Fervidibacillaceae fam. nov. with two species, Fervidibacillus albus sp. nov., and Fervidibacillus halotolerans sp. nov., isolated from tidal flat sediments.</title>
        <authorList>
            <person name="Kwon K.K."/>
            <person name="Yang S.-H."/>
        </authorList>
    </citation>
    <scope>NUCLEOTIDE SEQUENCE</scope>
    <source>
        <strain evidence="2">JCM 19140</strain>
    </source>
</reference>
<feature type="transmembrane region" description="Helical" evidence="1">
    <location>
        <begin position="89"/>
        <end position="105"/>
    </location>
</feature>
<gene>
    <name evidence="2" type="ORF">OEV98_12860</name>
</gene>
<accession>A0AAE3LTS2</accession>
<evidence type="ECO:0000313" key="3">
    <source>
        <dbReference type="Proteomes" id="UP001209318"/>
    </source>
</evidence>
<feature type="transmembrane region" description="Helical" evidence="1">
    <location>
        <begin position="12"/>
        <end position="35"/>
    </location>
</feature>
<comment type="caution">
    <text evidence="2">The sequence shown here is derived from an EMBL/GenBank/DDBJ whole genome shotgun (WGS) entry which is preliminary data.</text>
</comment>
<dbReference type="EMBL" id="JAOUSF010000004">
    <property type="protein sequence ID" value="MCU9614428.1"/>
    <property type="molecule type" value="Genomic_DNA"/>
</dbReference>
<keyword evidence="1" id="KW-0472">Membrane</keyword>
<name>A0AAE3LTS2_9BACI</name>
<protein>
    <submittedName>
        <fullName evidence="2">Uncharacterized protein</fullName>
    </submittedName>
</protein>
<evidence type="ECO:0000256" key="1">
    <source>
        <dbReference type="SAM" id="Phobius"/>
    </source>
</evidence>
<organism evidence="2 3">
    <name type="scientific">Perspicuibacillus lycopersici</name>
    <dbReference type="NCBI Taxonomy" id="1325689"/>
    <lineage>
        <taxon>Bacteria</taxon>
        <taxon>Bacillati</taxon>
        <taxon>Bacillota</taxon>
        <taxon>Bacilli</taxon>
        <taxon>Bacillales</taxon>
        <taxon>Bacillaceae</taxon>
        <taxon>Perspicuibacillus</taxon>
    </lineage>
</organism>
<keyword evidence="1" id="KW-1133">Transmembrane helix</keyword>
<dbReference type="AlphaFoldDB" id="A0AAE3LTS2"/>
<evidence type="ECO:0000313" key="2">
    <source>
        <dbReference type="EMBL" id="MCU9614428.1"/>
    </source>
</evidence>
<feature type="transmembrane region" description="Helical" evidence="1">
    <location>
        <begin position="117"/>
        <end position="138"/>
    </location>
</feature>